<gene>
    <name evidence="3" type="ORF">TA09560</name>
</gene>
<accession>Q4UJ23</accession>
<keyword evidence="2" id="KW-0472">Membrane</keyword>
<keyword evidence="2" id="KW-1133">Transmembrane helix</keyword>
<feature type="compositionally biased region" description="Basic and acidic residues" evidence="1">
    <location>
        <begin position="766"/>
        <end position="778"/>
    </location>
</feature>
<feature type="region of interest" description="Disordered" evidence="1">
    <location>
        <begin position="1"/>
        <end position="25"/>
    </location>
</feature>
<evidence type="ECO:0000313" key="4">
    <source>
        <dbReference type="Proteomes" id="UP000001950"/>
    </source>
</evidence>
<feature type="compositionally biased region" description="Polar residues" evidence="1">
    <location>
        <begin position="784"/>
        <end position="797"/>
    </location>
</feature>
<dbReference type="STRING" id="5874.Q4UJ23"/>
<proteinExistence type="predicted"/>
<dbReference type="VEuPathDB" id="PiroplasmaDB:TA09560"/>
<dbReference type="KEGG" id="tan:TA09560"/>
<evidence type="ECO:0000256" key="2">
    <source>
        <dbReference type="SAM" id="Phobius"/>
    </source>
</evidence>
<feature type="region of interest" description="Disordered" evidence="1">
    <location>
        <begin position="3042"/>
        <end position="3063"/>
    </location>
</feature>
<feature type="region of interest" description="Disordered" evidence="1">
    <location>
        <begin position="747"/>
        <end position="801"/>
    </location>
</feature>
<feature type="transmembrane region" description="Helical" evidence="2">
    <location>
        <begin position="1475"/>
        <end position="1494"/>
    </location>
</feature>
<feature type="region of interest" description="Disordered" evidence="1">
    <location>
        <begin position="1180"/>
        <end position="1236"/>
    </location>
</feature>
<dbReference type="InParanoid" id="Q4UJ23"/>
<evidence type="ECO:0000313" key="3">
    <source>
        <dbReference type="EMBL" id="CAI72916.1"/>
    </source>
</evidence>
<feature type="region of interest" description="Disordered" evidence="1">
    <location>
        <begin position="1604"/>
        <end position="1634"/>
    </location>
</feature>
<feature type="compositionally biased region" description="Basic and acidic residues" evidence="1">
    <location>
        <begin position="1035"/>
        <end position="1046"/>
    </location>
</feature>
<keyword evidence="2" id="KW-0812">Transmembrane</keyword>
<sequence>MDPKEYPTPTDPPFSYNSDHLSNNPQITADESKISLIGSKISLNGSKITPNGHQTTIDDPNISPNNAQITSTESHITFNELFKLLVYTKYTSLSRLKLVENVDEKKEFLILQGSNRTINNLKSTLTSSRLLERSTLTSSTLTGSRLVSKEFTNLLEQLKRYDNYFKKTSEQCKCKLPSESTSISIDYNLFRRTIPQNDTENPKFDPIEYSALEKSLNLLKSRYEYDFSKLVSYQNIIYQIFLFDSHEFHLMAKYSPDIDPATQLRLNNTLPTLYYVYNEISKHRSEFLEKISFKRLSVSNSLDKQKFGSESQKLGSETRKLQLEQQRLGLDQQRLGSVGNTFDALVTRLYETLMEHDIVLYIRIFKLNIVSVIDVESVILPVLRGILDELQSLECDYHWISLFTESYTVTEDPKLDYIYKVLYLILDFSFNNKLLTLVDVTIDVIFSFSIRNPNFSNILQCFNKYFKTIIYPILNTTGGKVVGGKVVGGISAELASGIPSSGKVSTSDLSTTLSTSPMTNGILIPCLYNLESIVLFEYLSLQYPILSHKTDNSIIKEMSTLIPKIGNFIIRIDIEILDQITLDKLYKKDTFNFKLYIKNKRNFFLIFSHGNIFFSTQSNSNINPINNQDKDRDPDKLVQDRVQEDKLNNSIQYNSIQDRIKIFNKGSKYLCIEILFNEYINIFINGKEFNNMKFEDDIEFYQVDFYYNIDNVNVKQFSTLTTGFRKFLIQSNVIEYPVTVLGPTASNGPEVSTFTDGTSNTNSTEDSSKDIGSKDSSKDIGTVGASTVTEGKGTNSMGMKCTSEKNSNEIAVVTKTGESGTFVDTEGGEDIKGAVGASTVTEGKGANSTLMECTMGNKADGINSIVDYIVYFSKGLSSIHMVISNINFNISLDNSFNPLNPKVFESLNILFELLLNIFESISTINFTILSTIDTSTTDSTHSIDSTDGNSIVMINLITIWRKLSESIISILSIIKIFFSLPINIEQIPLGFLNNLTKILYESIKYKSYYMVPETVPETKDSETVPETVPKTKVPKTKDSDSKHSFDSKNTIYSKYPDPKHYPDSKYPHSKYPESTYLHFQNLHHPIDLISLANTVNLISLDILGSNQLISTQLFSYTSTQLLSEILMNIAYTSYFITDLTIFTKNNTLNFLNQSLCIEIFTKRTLTDVFIQNIGLGTGPSKVTRPTGPGKATRSTDPNKATKLNDPNKSTKLTTNNNKATKSTTNPTTPTTPTDPSITTKLITNPVEINLWWKLIYELLESDKLLLKNDILNDNCKCNLKLNELMLLDPMFNYCNYCLRKYFNYFSSIESLNYYTKLLSNENFYTIPRPSMLLCRFLLKHGITILLFNLYNKSNKSFTKSFTKSCNKSENGLESDSESVESKSDSQSSMVDSTGDLTVELTVDKLFEEYLIIFIPNNLKLIEEIFIYLLKLNEQILYIFGDLLKFDFRLLNFLNCLSILDLLTYFYEFIQSGTKYFLHIISCIKLLPYLIKVLLLYNKIFRILKYQKFNPINYLIYQFSSLLIIYMKFIQYIYTNDFKLGDHNYRQVDRNYRQVVDNLTQVDQYISKQVEDELKDVNYIFKFPKCLVTNLNFNFNSSNGAWSNGTSSSNGTVDSSNIDSSKSMDSSNMDNCDNLDNTMNLDNSKTLNSCDSLDSSNTLDTDMEIIGSIRKLLLLVQDFKYIKGTSISFRNISEIESFITNSHESEYKISNLTRGLLNMENWATKIFSDSFDQVHPRLIKLRYTLIALFIHLGSDCEITERLVSDNEVSGHLGSDNNRLEYHEAKKYSRIVCMKIFNKFQTMRCQNIKDKDLMKEMYLEDVISRCVWLIKNTPSHSNNGKLYGKNTMYVDTVSKMKTSTYHMMDYRTKLRSGTIFRRSNSSTNLNTNSYSSLKIDNTTKFDSRGVRDSRVVKSSRDSRNYRTYSTDSTDYNSSTVFRNYITRDNRIFDDNFNELVEFILNGPTRLECEKRFLTHRLTSLIRISLLSSLKALIYSFLDLGYVHTHILKYNFSPLVVDLLVNPNLNTLNNPNTVGNNHNTFGNTNPNTVNNPNTGTNLTAVNSLNDILDLFWYIMINKLRPIMLSTYKDSNFELINGNKHVPDIYNRVVYDYLCSILENICDWYIRSGITTIDSTNYNRPNMNFWLGISLSFFSLVYSLGLEPMTDTRYSFQIFNYMMSILHPLPLSNFKKAMSNQTSLSCYTVEVALVIYFSEYFLVNFGETVENLFHCLKMRKFTRKDQLIVPGGTIYLMVKKSSKISETLKQDEPINLSFTHLWSFPKIENTSHGLGHLIYNFYVNFDQSNTTVMDSVNMDTNTLNPIRNVSLEENDIIMWRMENYCYLISEVSLTKRTSNNIAMVINTSREITVYLTLPKNITNRITNEIELSLVNYLGGNLEIEGVNGTWTQVLGIKGLDYFYVVRSNLYLLLKYLLWVELSTNLHTANNNKDTNSTKDSNSTNRVDVGKLCRNNVGKLCINRIDVGLVLGILFKYLRSTAIQIFNLSSVCNCKDNPEKVSIKYHCSNISCQFKYSTTIKGYLVDSDNTADNLLVTRGCSTCSTNQIYKKELDFFWGNILSYLISLVRVCENYSLVYMVLNSLLTTFTLGERQAQAFLSMDSLGQKFCNLLVVTIKQLSATSNNIMGSVNKGVNTSVNSGVKGCVNKFGVCDYGYMKTVLASPKIHALFVLKWLPPLKQVPLECIYATLRENFQSILISKSFKPVTKIEPNDPFVTLPHSDHFVTHRNSVDFEADISENTLQVIRANNMGGIVMYRIPTTLGTTAVQLTTNFYILNASRFGITVAPADCVFGTVSDLFERNDVVGFSHSNSLGFTSQLFAATIGYTIGDVLTAHFTLDHQEDGQLCLRTELLIGGNSIGSVLEVVFDPITQNDPSRRMSLVFIFQDPATLVLRGTSINPDRNTGTNPGTLSESNIMSTFLTTNVRREIPTTNDRITSYNMNDRSNSYPNIRQINGELDRELDRELVNRDQDNRDQFNVGEVNREVVGGNEIIGSSNVEVVRALDRIVSRETSATARSRTVTEQSIPISDRTNSIEPFPVDTQSSSPRDMNETTLNETTLNENVLTFNYKKYFNVEDSEVSFDNVPEWDVKFDSVESDVVEESPITLCKDEFWDKLLRDDKYTCLFAQFSDSVQVYQSVLSVNVPMFSGLKRELVMKIKSSFDDLYTLLSSNFKYTRLESTVRDCFSWLCVLCCDHDRQVWEKLSQKEFKVVSDFTLPFLLGSSFPSKTTLVTLPNELLLELFASISKILTIRLVITSLTLCATKKGSVRFIHGDVQTDSLIFVIASKSLLASTLILKVLSHRCFKHDLYSSTITNGISALNADFLHLLDGLTSFITQYLSSCEDFVISSNNIENVAFSNVESILQSLNINSTNISTQVLEY</sequence>
<dbReference type="GeneID" id="3864518"/>
<dbReference type="RefSeq" id="XP_953594.1">
    <property type="nucleotide sequence ID" value="XM_948501.1"/>
</dbReference>
<feature type="compositionally biased region" description="Polar residues" evidence="1">
    <location>
        <begin position="15"/>
        <end position="25"/>
    </location>
</feature>
<keyword evidence="4" id="KW-1185">Reference proteome</keyword>
<evidence type="ECO:0000256" key="1">
    <source>
        <dbReference type="SAM" id="MobiDB-lite"/>
    </source>
</evidence>
<protein>
    <submittedName>
        <fullName evidence="3">Uncharacterized protein</fullName>
    </submittedName>
</protein>
<feature type="compositionally biased region" description="Polar residues" evidence="1">
    <location>
        <begin position="3042"/>
        <end position="3059"/>
    </location>
</feature>
<feature type="region of interest" description="Disordered" evidence="1">
    <location>
        <begin position="1019"/>
        <end position="1064"/>
    </location>
</feature>
<organism evidence="3 4">
    <name type="scientific">Theileria annulata</name>
    <dbReference type="NCBI Taxonomy" id="5874"/>
    <lineage>
        <taxon>Eukaryota</taxon>
        <taxon>Sar</taxon>
        <taxon>Alveolata</taxon>
        <taxon>Apicomplexa</taxon>
        <taxon>Aconoidasida</taxon>
        <taxon>Piroplasmida</taxon>
        <taxon>Theileriidae</taxon>
        <taxon>Theileria</taxon>
    </lineage>
</organism>
<feature type="compositionally biased region" description="Low complexity" evidence="1">
    <location>
        <begin position="1206"/>
        <end position="1236"/>
    </location>
</feature>
<feature type="transmembrane region" description="Helical" evidence="2">
    <location>
        <begin position="1514"/>
        <end position="1533"/>
    </location>
</feature>
<feature type="region of interest" description="Disordered" evidence="1">
    <location>
        <begin position="1364"/>
        <end position="1391"/>
    </location>
</feature>
<dbReference type="eggNOG" id="KOG1426">
    <property type="taxonomic scope" value="Eukaryota"/>
</dbReference>
<dbReference type="OrthoDB" id="271273at2759"/>
<name>Q4UJ23_THEAN</name>
<dbReference type="EMBL" id="CR940347">
    <property type="protein sequence ID" value="CAI72916.1"/>
    <property type="molecule type" value="Genomic_DNA"/>
</dbReference>
<feature type="compositionally biased region" description="Low complexity" evidence="1">
    <location>
        <begin position="1613"/>
        <end position="1634"/>
    </location>
</feature>
<reference evidence="3 4" key="1">
    <citation type="journal article" date="2005" name="Science">
        <title>Genome of the host-cell transforming parasite Theileria annulata compared with T. parva.</title>
        <authorList>
            <person name="Pain A."/>
            <person name="Renauld H."/>
            <person name="Berriman M."/>
            <person name="Murphy L."/>
            <person name="Yeats C.A."/>
            <person name="Weir W."/>
            <person name="Kerhornou A."/>
            <person name="Aslett M."/>
            <person name="Bishop R."/>
            <person name="Bouchier C."/>
            <person name="Cochet M."/>
            <person name="Coulson R.M.R."/>
            <person name="Cronin A."/>
            <person name="de Villiers E.P."/>
            <person name="Fraser A."/>
            <person name="Fosker N."/>
            <person name="Gardner M."/>
            <person name="Goble A."/>
            <person name="Griffiths-Jones S."/>
            <person name="Harris D.E."/>
            <person name="Katzer F."/>
            <person name="Larke N."/>
            <person name="Lord A."/>
            <person name="Maser P."/>
            <person name="McKellar S."/>
            <person name="Mooney P."/>
            <person name="Morton F."/>
            <person name="Nene V."/>
            <person name="O'Neil S."/>
            <person name="Price C."/>
            <person name="Quail M.A."/>
            <person name="Rabbinowitsch E."/>
            <person name="Rawlings N.D."/>
            <person name="Rutter S."/>
            <person name="Saunders D."/>
            <person name="Seeger K."/>
            <person name="Shah T."/>
            <person name="Squares R."/>
            <person name="Squares S."/>
            <person name="Tivey A."/>
            <person name="Walker A.R."/>
            <person name="Woodward J."/>
            <person name="Dobbelaere D.A.E."/>
            <person name="Langsley G."/>
            <person name="Rajandream M.A."/>
            <person name="McKeever D."/>
            <person name="Shiels B."/>
            <person name="Tait A."/>
            <person name="Barrell B.G."/>
            <person name="Hall N."/>
        </authorList>
    </citation>
    <scope>NUCLEOTIDE SEQUENCE [LARGE SCALE GENOMIC DNA]</scope>
    <source>
        <strain evidence="4">Ankara</strain>
    </source>
</reference>
<feature type="compositionally biased region" description="Polar residues" evidence="1">
    <location>
        <begin position="747"/>
        <end position="765"/>
    </location>
</feature>
<dbReference type="Proteomes" id="UP000001950">
    <property type="component" value="Chromosome 1"/>
</dbReference>